<dbReference type="SUPFAM" id="SSF48452">
    <property type="entry name" value="TPR-like"/>
    <property type="match status" value="1"/>
</dbReference>
<feature type="transmembrane region" description="Helical" evidence="2">
    <location>
        <begin position="43"/>
        <end position="64"/>
    </location>
</feature>
<evidence type="ECO:0000256" key="2">
    <source>
        <dbReference type="SAM" id="Phobius"/>
    </source>
</evidence>
<keyword evidence="2" id="KW-0812">Transmembrane</keyword>
<sequence length="636" mass="71033">MTEGTPKSTIPLVALFSLDVLTAAAFGIAAFALFLARTDSSGLVVVTHTLSVAALALTLVHRFFSGKKPLYWSHFDFWVFLFFAWIALTVTTSEIPWISYRGLTVAADGLIGFCLGRLLFFRRLRTFGLTMIALSAAILVTSIAGSGGVGALIAENASYYGRCARTAVFLGAFFLLAQLVLTLRKPANIVFAGWIVVVVAAVALWAINLFLFWLDVAASYRSLIWLHEPALIGHVLRRIVSAFPIFGAGWATLESVFPAYALTPAIILSHQVPSFARLIPEIGTVGALLLIVAWLRVPWFTLRHWSLFPNRRLRMAVLVFLTLVLVLFVRMWTSKEFYERWVWVVAWTVYGTFVSLVAVRDPLRIFYEHEAANASATAGGRRQSLWADIVHSALRPESTPATRESQPLSRFAMFLGLLAIGTFAVAVWIAQCLPYAAAFLVHKGAKKAAEKDAGGIEQIEKALRVFPVYAEGWAALAETLQRQASSNAIELVRLAPRIETACLQATRWNPYEPKHFEQLAFFYQDTNNPTRALETLREGVRNNPNHFVLRLLLARELEKGGSYALATWHLKQALFRVAPQQVELLLKLGELYYARNMRNDAIRYYQYAKQVVPSTPQTAVRLRRLAERLGIEISSR</sequence>
<feature type="transmembrane region" description="Helical" evidence="2">
    <location>
        <begin position="102"/>
        <end position="121"/>
    </location>
</feature>
<organism evidence="3 4">
    <name type="scientific">Sumerlaea chitinivorans</name>
    <dbReference type="NCBI Taxonomy" id="2250252"/>
    <lineage>
        <taxon>Bacteria</taxon>
        <taxon>Candidatus Sumerlaeota</taxon>
        <taxon>Candidatus Sumerlaeia</taxon>
        <taxon>Candidatus Sumerlaeales</taxon>
        <taxon>Candidatus Sumerlaeaceae</taxon>
        <taxon>Candidatus Sumerlaea</taxon>
    </lineage>
</organism>
<evidence type="ECO:0000313" key="3">
    <source>
        <dbReference type="EMBL" id="AXA34952.1"/>
    </source>
</evidence>
<keyword evidence="1" id="KW-0802">TPR repeat</keyword>
<accession>A0A2Z4Y2I1</accession>
<feature type="transmembrane region" description="Helical" evidence="2">
    <location>
        <begin position="341"/>
        <end position="359"/>
    </location>
</feature>
<feature type="transmembrane region" description="Helical" evidence="2">
    <location>
        <begin position="127"/>
        <end position="154"/>
    </location>
</feature>
<dbReference type="PROSITE" id="PS50005">
    <property type="entry name" value="TPR"/>
    <property type="match status" value="1"/>
</dbReference>
<feature type="transmembrane region" description="Helical" evidence="2">
    <location>
        <begin position="313"/>
        <end position="329"/>
    </location>
</feature>
<feature type="repeat" description="TPR" evidence="1">
    <location>
        <begin position="582"/>
        <end position="615"/>
    </location>
</feature>
<dbReference type="KEGG" id="schv:BRCON_0175"/>
<feature type="transmembrane region" description="Helical" evidence="2">
    <location>
        <begin position="166"/>
        <end position="183"/>
    </location>
</feature>
<dbReference type="InterPro" id="IPR011990">
    <property type="entry name" value="TPR-like_helical_dom_sf"/>
</dbReference>
<name>A0A2Z4Y2I1_SUMC1</name>
<dbReference type="EMBL" id="CP030759">
    <property type="protein sequence ID" value="AXA34952.1"/>
    <property type="molecule type" value="Genomic_DNA"/>
</dbReference>
<keyword evidence="2" id="KW-1133">Transmembrane helix</keyword>
<protein>
    <submittedName>
        <fullName evidence="3">Uncharacterized protein</fullName>
    </submittedName>
</protein>
<dbReference type="InterPro" id="IPR019734">
    <property type="entry name" value="TPR_rpt"/>
</dbReference>
<evidence type="ECO:0000313" key="4">
    <source>
        <dbReference type="Proteomes" id="UP000262583"/>
    </source>
</evidence>
<reference evidence="3 4" key="1">
    <citation type="submission" date="2018-05" db="EMBL/GenBank/DDBJ databases">
        <title>A metagenomic window into the 2 km-deep terrestrial subsurface aquifer revealed taxonomically and functionally diverse microbial community comprising novel uncultured bacterial lineages.</title>
        <authorList>
            <person name="Kadnikov V.V."/>
            <person name="Mardanov A.V."/>
            <person name="Beletsky A.V."/>
            <person name="Banks D."/>
            <person name="Pimenov N.V."/>
            <person name="Frank Y.A."/>
            <person name="Karnachuk O.V."/>
            <person name="Ravin N.V."/>
        </authorList>
    </citation>
    <scope>NUCLEOTIDE SEQUENCE [LARGE SCALE GENOMIC DNA]</scope>
    <source>
        <strain evidence="3">BY</strain>
    </source>
</reference>
<feature type="transmembrane region" description="Helical" evidence="2">
    <location>
        <begin position="189"/>
        <end position="214"/>
    </location>
</feature>
<dbReference type="AlphaFoldDB" id="A0A2Z4Y2I1"/>
<feature type="transmembrane region" description="Helical" evidence="2">
    <location>
        <begin position="282"/>
        <end position="301"/>
    </location>
</feature>
<proteinExistence type="predicted"/>
<keyword evidence="2" id="KW-0472">Membrane</keyword>
<feature type="transmembrane region" description="Helical" evidence="2">
    <location>
        <begin position="70"/>
        <end position="90"/>
    </location>
</feature>
<evidence type="ECO:0000256" key="1">
    <source>
        <dbReference type="PROSITE-ProRule" id="PRU00339"/>
    </source>
</evidence>
<feature type="transmembrane region" description="Helical" evidence="2">
    <location>
        <begin position="12"/>
        <end position="36"/>
    </location>
</feature>
<dbReference type="Proteomes" id="UP000262583">
    <property type="component" value="Chromosome"/>
</dbReference>
<dbReference type="Gene3D" id="1.25.40.10">
    <property type="entry name" value="Tetratricopeptide repeat domain"/>
    <property type="match status" value="1"/>
</dbReference>
<feature type="transmembrane region" description="Helical" evidence="2">
    <location>
        <begin position="411"/>
        <end position="430"/>
    </location>
</feature>
<gene>
    <name evidence="3" type="ORF">BRCON_0175</name>
</gene>
<dbReference type="SMART" id="SM00028">
    <property type="entry name" value="TPR"/>
    <property type="match status" value="2"/>
</dbReference>